<accession>A0ABR6LTC9</accession>
<evidence type="ECO:0000313" key="3">
    <source>
        <dbReference type="Proteomes" id="UP000530530"/>
    </source>
</evidence>
<name>A0ABR6LTC9_9ACTN</name>
<dbReference type="RefSeq" id="WP_148717783.1">
    <property type="nucleotide sequence ID" value="NZ_CP157809.1"/>
</dbReference>
<comment type="caution">
    <text evidence="2">The sequence shown here is derived from an EMBL/GenBank/DDBJ whole genome shotgun (WGS) entry which is preliminary data.</text>
</comment>
<keyword evidence="3" id="KW-1185">Reference proteome</keyword>
<sequence length="68" mass="7079">MLRPGPAAWSGLARPGARPGPPPALPPYAPGRGTRPYDSVPSRQRIANARPALRHLGGIAVRSLAHVA</sequence>
<evidence type="ECO:0000313" key="2">
    <source>
        <dbReference type="EMBL" id="MBB4785587.1"/>
    </source>
</evidence>
<feature type="compositionally biased region" description="Pro residues" evidence="1">
    <location>
        <begin position="18"/>
        <end position="29"/>
    </location>
</feature>
<evidence type="ECO:0000256" key="1">
    <source>
        <dbReference type="SAM" id="MobiDB-lite"/>
    </source>
</evidence>
<reference evidence="2 3" key="1">
    <citation type="submission" date="2020-08" db="EMBL/GenBank/DDBJ databases">
        <title>Sequencing the genomes of 1000 actinobacteria strains.</title>
        <authorList>
            <person name="Klenk H.-P."/>
        </authorList>
    </citation>
    <scope>NUCLEOTIDE SEQUENCE [LARGE SCALE GENOMIC DNA]</scope>
    <source>
        <strain evidence="2 3">DSM 41530</strain>
    </source>
</reference>
<proteinExistence type="predicted"/>
<gene>
    <name evidence="2" type="ORF">BJY27_006548</name>
</gene>
<organism evidence="2 3">
    <name type="scientific">Streptomyces rapamycinicus</name>
    <dbReference type="NCBI Taxonomy" id="1226757"/>
    <lineage>
        <taxon>Bacteria</taxon>
        <taxon>Bacillati</taxon>
        <taxon>Actinomycetota</taxon>
        <taxon>Actinomycetes</taxon>
        <taxon>Kitasatosporales</taxon>
        <taxon>Streptomycetaceae</taxon>
        <taxon>Streptomyces</taxon>
        <taxon>Streptomyces violaceusniger group</taxon>
    </lineage>
</organism>
<dbReference type="EMBL" id="JACHNG010000001">
    <property type="protein sequence ID" value="MBB4785587.1"/>
    <property type="molecule type" value="Genomic_DNA"/>
</dbReference>
<dbReference type="Proteomes" id="UP000530530">
    <property type="component" value="Unassembled WGS sequence"/>
</dbReference>
<protein>
    <submittedName>
        <fullName evidence="2">Uncharacterized protein</fullName>
    </submittedName>
</protein>
<feature type="region of interest" description="Disordered" evidence="1">
    <location>
        <begin position="1"/>
        <end position="40"/>
    </location>
</feature>